<reference evidence="4" key="1">
    <citation type="journal article" date="2019" name="Int. J. Syst. Evol. Microbiol.">
        <title>The Global Catalogue of Microorganisms (GCM) 10K type strain sequencing project: providing services to taxonomists for standard genome sequencing and annotation.</title>
        <authorList>
            <consortium name="The Broad Institute Genomics Platform"/>
            <consortium name="The Broad Institute Genome Sequencing Center for Infectious Disease"/>
            <person name="Wu L."/>
            <person name="Ma J."/>
        </authorList>
    </citation>
    <scope>NUCLEOTIDE SEQUENCE [LARGE SCALE GENOMIC DNA]</scope>
    <source>
        <strain evidence="4">CGMCC 1.7030</strain>
    </source>
</reference>
<dbReference type="InterPro" id="IPR054168">
    <property type="entry name" value="PG_1098_Fer"/>
</dbReference>
<name>A0ABW0BXV1_9BACT</name>
<dbReference type="Pfam" id="PF18096">
    <property type="entry name" value="Thump_like"/>
    <property type="match status" value="1"/>
</dbReference>
<keyword evidence="4" id="KW-1185">Reference proteome</keyword>
<gene>
    <name evidence="3" type="ORF">ACFPIK_09010</name>
</gene>
<dbReference type="RefSeq" id="WP_377914387.1">
    <property type="nucleotide sequence ID" value="NZ_JBHSKS010000005.1"/>
</dbReference>
<dbReference type="Gene3D" id="1.10.10.1110">
    <property type="entry name" value="Methyltransferase PG1098, N-terminal domain"/>
    <property type="match status" value="1"/>
</dbReference>
<feature type="domain" description="THUMP-like" evidence="1">
    <location>
        <begin position="335"/>
        <end position="404"/>
    </location>
</feature>
<dbReference type="InterPro" id="IPR029063">
    <property type="entry name" value="SAM-dependent_MTases_sf"/>
</dbReference>
<evidence type="ECO:0000259" key="2">
    <source>
        <dbReference type="Pfam" id="PF22013"/>
    </source>
</evidence>
<dbReference type="InterPro" id="IPR041497">
    <property type="entry name" value="Thump-like"/>
</dbReference>
<dbReference type="CDD" id="cd02440">
    <property type="entry name" value="AdoMet_MTases"/>
    <property type="match status" value="1"/>
</dbReference>
<feature type="domain" description="PG-1098 ferredoxin-like" evidence="2">
    <location>
        <begin position="291"/>
        <end position="334"/>
    </location>
</feature>
<protein>
    <submittedName>
        <fullName evidence="3">Class I SAM-dependent methyltransferase</fullName>
        <ecNumber evidence="3">2.1.1.-</ecNumber>
    </submittedName>
</protein>
<sequence>MNLSELNSAEFRQFVQDHLSEDPALLLFKYQGKVTFDLKMAVQQISARQKVSKKLPSWSANPDLLFPASISLEQSSSEETAHFKAKGLNGKLMIDLTGGYGVDFFHLSQGFEKGIYCERQPELFQISKHNLELLKPSKGSEPMEGLDRKFEFFEGDGLDFLKKTNHHFDLIYADPARRGGGNQKLYKLEECEPDVVSTWSLLRSKSDHILIKASPMLDITQAWTELPEIQKITVVSVKNEVKELLLSWEKGNTQESREISVVDLGSENPRFSFAPKEEEKAIVPLGEAETYLIEPLNGILKAGAFNLFAARFGLKKLEKNSHLYTGNTIPDDIPGRVFEVIQEVSPKKQEIKNLFPSGKVNVICRNYSIGAEDLKKKLGLKDGGEDFLIGTKTKSGFKVFWCRRIQ</sequence>
<dbReference type="Proteomes" id="UP001596163">
    <property type="component" value="Unassembled WGS sequence"/>
</dbReference>
<organism evidence="3 4">
    <name type="scientific">Algoriphagus aquatilis</name>
    <dbReference type="NCBI Taxonomy" id="490186"/>
    <lineage>
        <taxon>Bacteria</taxon>
        <taxon>Pseudomonadati</taxon>
        <taxon>Bacteroidota</taxon>
        <taxon>Cytophagia</taxon>
        <taxon>Cytophagales</taxon>
        <taxon>Cyclobacteriaceae</taxon>
        <taxon>Algoriphagus</taxon>
    </lineage>
</organism>
<proteinExistence type="predicted"/>
<dbReference type="EC" id="2.1.1.-" evidence="3"/>
<evidence type="ECO:0000313" key="3">
    <source>
        <dbReference type="EMBL" id="MFC5191905.1"/>
    </source>
</evidence>
<dbReference type="GO" id="GO:0008168">
    <property type="term" value="F:methyltransferase activity"/>
    <property type="evidence" value="ECO:0007669"/>
    <property type="project" value="UniProtKB-KW"/>
</dbReference>
<dbReference type="Pfam" id="PF22013">
    <property type="entry name" value="PG_1098_Fer"/>
    <property type="match status" value="1"/>
</dbReference>
<dbReference type="Gene3D" id="3.40.50.150">
    <property type="entry name" value="Vaccinia Virus protein VP39"/>
    <property type="match status" value="1"/>
</dbReference>
<evidence type="ECO:0000259" key="1">
    <source>
        <dbReference type="Pfam" id="PF18096"/>
    </source>
</evidence>
<dbReference type="GO" id="GO:0032259">
    <property type="term" value="P:methylation"/>
    <property type="evidence" value="ECO:0007669"/>
    <property type="project" value="UniProtKB-KW"/>
</dbReference>
<evidence type="ECO:0000313" key="4">
    <source>
        <dbReference type="Proteomes" id="UP001596163"/>
    </source>
</evidence>
<comment type="caution">
    <text evidence="3">The sequence shown here is derived from an EMBL/GenBank/DDBJ whole genome shotgun (WGS) entry which is preliminary data.</text>
</comment>
<keyword evidence="3" id="KW-0808">Transferase</keyword>
<keyword evidence="3" id="KW-0489">Methyltransferase</keyword>
<accession>A0ABW0BXV1</accession>
<dbReference type="EMBL" id="JBHSKS010000005">
    <property type="protein sequence ID" value="MFC5191905.1"/>
    <property type="molecule type" value="Genomic_DNA"/>
</dbReference>
<dbReference type="SUPFAM" id="SSF53335">
    <property type="entry name" value="S-adenosyl-L-methionine-dependent methyltransferases"/>
    <property type="match status" value="1"/>
</dbReference>